<feature type="non-terminal residue" evidence="1">
    <location>
        <position position="51"/>
    </location>
</feature>
<protein>
    <submittedName>
        <fullName evidence="1">(rape) hypothetical protein</fullName>
    </submittedName>
</protein>
<evidence type="ECO:0000313" key="1">
    <source>
        <dbReference type="EMBL" id="CAF1709883.1"/>
    </source>
</evidence>
<accession>A0A816INE5</accession>
<proteinExistence type="predicted"/>
<name>A0A816INE5_BRANA</name>
<dbReference type="Proteomes" id="UP001295469">
    <property type="component" value="Chromosome C03"/>
</dbReference>
<organism evidence="1">
    <name type="scientific">Brassica napus</name>
    <name type="common">Rape</name>
    <dbReference type="NCBI Taxonomy" id="3708"/>
    <lineage>
        <taxon>Eukaryota</taxon>
        <taxon>Viridiplantae</taxon>
        <taxon>Streptophyta</taxon>
        <taxon>Embryophyta</taxon>
        <taxon>Tracheophyta</taxon>
        <taxon>Spermatophyta</taxon>
        <taxon>Magnoliopsida</taxon>
        <taxon>eudicotyledons</taxon>
        <taxon>Gunneridae</taxon>
        <taxon>Pentapetalae</taxon>
        <taxon>rosids</taxon>
        <taxon>malvids</taxon>
        <taxon>Brassicales</taxon>
        <taxon>Brassicaceae</taxon>
        <taxon>Brassiceae</taxon>
        <taxon>Brassica</taxon>
    </lineage>
</organism>
<dbReference type="EMBL" id="HG994367">
    <property type="protein sequence ID" value="CAF1709883.1"/>
    <property type="molecule type" value="Genomic_DNA"/>
</dbReference>
<gene>
    <name evidence="1" type="ORF">DARMORV10_C03P76690.1</name>
</gene>
<reference evidence="1" key="1">
    <citation type="submission" date="2021-01" db="EMBL/GenBank/DDBJ databases">
        <authorList>
            <consortium name="Genoscope - CEA"/>
            <person name="William W."/>
        </authorList>
    </citation>
    <scope>NUCLEOTIDE SEQUENCE</scope>
</reference>
<feature type="non-terminal residue" evidence="1">
    <location>
        <position position="1"/>
    </location>
</feature>
<sequence>WFYLPSHSNKRARGEKLVNFRAENIIIIAEASSATSPPLFFTGETFLNKIK</sequence>
<dbReference type="AlphaFoldDB" id="A0A816INE5"/>